<feature type="domain" description="DNL-type" evidence="6">
    <location>
        <begin position="103"/>
        <end position="197"/>
    </location>
</feature>
<evidence type="ECO:0000256" key="2">
    <source>
        <dbReference type="ARBA" id="ARBA00022771"/>
    </source>
</evidence>
<dbReference type="PANTHER" id="PTHR20922">
    <property type="entry name" value="DNL-TYPE ZINC FINGER PROTEIN"/>
    <property type="match status" value="1"/>
</dbReference>
<evidence type="ECO:0000256" key="5">
    <source>
        <dbReference type="SAM" id="MobiDB-lite"/>
    </source>
</evidence>
<dbReference type="Proteomes" id="UP000825935">
    <property type="component" value="Chromosome 18"/>
</dbReference>
<organism evidence="7 8">
    <name type="scientific">Ceratopteris richardii</name>
    <name type="common">Triangle waterfern</name>
    <dbReference type="NCBI Taxonomy" id="49495"/>
    <lineage>
        <taxon>Eukaryota</taxon>
        <taxon>Viridiplantae</taxon>
        <taxon>Streptophyta</taxon>
        <taxon>Embryophyta</taxon>
        <taxon>Tracheophyta</taxon>
        <taxon>Polypodiopsida</taxon>
        <taxon>Polypodiidae</taxon>
        <taxon>Polypodiales</taxon>
        <taxon>Pteridineae</taxon>
        <taxon>Pteridaceae</taxon>
        <taxon>Parkerioideae</taxon>
        <taxon>Ceratopteris</taxon>
    </lineage>
</organism>
<proteinExistence type="predicted"/>
<evidence type="ECO:0000313" key="7">
    <source>
        <dbReference type="EMBL" id="KAH7366433.1"/>
    </source>
</evidence>
<sequence length="199" mass="22217">MAFRSLFRQARFKGRRPSGNYFGTYRGGIDSVLGNKAENQNFCSYKAVSTLHADRHFCRRGYSTGATSADTNIGLVSQDVQDSRSDSNQNELKSEINQGPKISERHNLAMIFTCTVCQTRSAKTMSRQTYEKGVVIVRCGGCKNLHLIADRLGWFGEPGSVEDFLQQKGIEVRKGSEESYEFTMEDLAGWSSQNEDKGA</sequence>
<name>A0A8T2SVS7_CERRI</name>
<keyword evidence="3" id="KW-0862">Zinc</keyword>
<dbReference type="GO" id="GO:0050821">
    <property type="term" value="P:protein stabilization"/>
    <property type="evidence" value="ECO:0007669"/>
    <property type="project" value="TreeGrafter"/>
</dbReference>
<dbReference type="InterPro" id="IPR007853">
    <property type="entry name" value="Znf_DNL-typ"/>
</dbReference>
<dbReference type="InterPro" id="IPR024158">
    <property type="entry name" value="Mt_import_TIM15"/>
</dbReference>
<dbReference type="AlphaFoldDB" id="A0A8T2SVS7"/>
<dbReference type="PANTHER" id="PTHR20922:SF13">
    <property type="entry name" value="DNL-TYPE ZINC FINGER PROTEIN"/>
    <property type="match status" value="1"/>
</dbReference>
<evidence type="ECO:0000256" key="3">
    <source>
        <dbReference type="ARBA" id="ARBA00022833"/>
    </source>
</evidence>
<dbReference type="PROSITE" id="PS51501">
    <property type="entry name" value="ZF_DNL"/>
    <property type="match status" value="1"/>
</dbReference>
<dbReference type="GO" id="GO:0051087">
    <property type="term" value="F:protein-folding chaperone binding"/>
    <property type="evidence" value="ECO:0007669"/>
    <property type="project" value="TreeGrafter"/>
</dbReference>
<dbReference type="GO" id="GO:0006457">
    <property type="term" value="P:protein folding"/>
    <property type="evidence" value="ECO:0007669"/>
    <property type="project" value="TreeGrafter"/>
</dbReference>
<keyword evidence="1" id="KW-0479">Metal-binding</keyword>
<keyword evidence="2 4" id="KW-0863">Zinc-finger</keyword>
<evidence type="ECO:0000256" key="1">
    <source>
        <dbReference type="ARBA" id="ARBA00022723"/>
    </source>
</evidence>
<gene>
    <name evidence="7" type="ORF">KP509_18G077800</name>
</gene>
<protein>
    <recommendedName>
        <fullName evidence="6">DNL-type domain-containing protein</fullName>
    </recommendedName>
</protein>
<dbReference type="GO" id="GO:0005739">
    <property type="term" value="C:mitochondrion"/>
    <property type="evidence" value="ECO:0007669"/>
    <property type="project" value="TreeGrafter"/>
</dbReference>
<dbReference type="Pfam" id="PF05180">
    <property type="entry name" value="zf-DNL"/>
    <property type="match status" value="1"/>
</dbReference>
<reference evidence="7" key="1">
    <citation type="submission" date="2021-08" db="EMBL/GenBank/DDBJ databases">
        <title>WGS assembly of Ceratopteris richardii.</title>
        <authorList>
            <person name="Marchant D.B."/>
            <person name="Chen G."/>
            <person name="Jenkins J."/>
            <person name="Shu S."/>
            <person name="Leebens-Mack J."/>
            <person name="Grimwood J."/>
            <person name="Schmutz J."/>
            <person name="Soltis P."/>
            <person name="Soltis D."/>
            <person name="Chen Z.-H."/>
        </authorList>
    </citation>
    <scope>NUCLEOTIDE SEQUENCE</scope>
    <source>
        <strain evidence="7">Whitten #5841</strain>
        <tissue evidence="7">Leaf</tissue>
    </source>
</reference>
<accession>A0A8T2SVS7</accession>
<dbReference type="GO" id="GO:0030150">
    <property type="term" value="P:protein import into mitochondrial matrix"/>
    <property type="evidence" value="ECO:0007669"/>
    <property type="project" value="TreeGrafter"/>
</dbReference>
<feature type="region of interest" description="Disordered" evidence="5">
    <location>
        <begin position="78"/>
        <end position="99"/>
    </location>
</feature>
<evidence type="ECO:0000313" key="8">
    <source>
        <dbReference type="Proteomes" id="UP000825935"/>
    </source>
</evidence>
<feature type="compositionally biased region" description="Low complexity" evidence="5">
    <location>
        <begin position="78"/>
        <end position="90"/>
    </location>
</feature>
<dbReference type="OrthoDB" id="512667at2759"/>
<comment type="caution">
    <text evidence="7">The sequence shown here is derived from an EMBL/GenBank/DDBJ whole genome shotgun (WGS) entry which is preliminary data.</text>
</comment>
<evidence type="ECO:0000256" key="4">
    <source>
        <dbReference type="PROSITE-ProRule" id="PRU00834"/>
    </source>
</evidence>
<dbReference type="EMBL" id="CM035423">
    <property type="protein sequence ID" value="KAH7366433.1"/>
    <property type="molecule type" value="Genomic_DNA"/>
</dbReference>
<dbReference type="GO" id="GO:0008270">
    <property type="term" value="F:zinc ion binding"/>
    <property type="evidence" value="ECO:0007669"/>
    <property type="project" value="UniProtKB-KW"/>
</dbReference>
<keyword evidence="8" id="KW-1185">Reference proteome</keyword>
<evidence type="ECO:0000259" key="6">
    <source>
        <dbReference type="PROSITE" id="PS51501"/>
    </source>
</evidence>